<reference evidence="1 2" key="1">
    <citation type="submission" date="2022-02" db="EMBL/GenBank/DDBJ databases">
        <title>Description of Brenneria tiliae sp. nov. isolated from symptomatic Tilia x moltkei and Tilia x europaea trees in the UK.</title>
        <authorList>
            <person name="Kile H."/>
        </authorList>
    </citation>
    <scope>NUCLEOTIDE SEQUENCE [LARGE SCALE GENOMIC DNA]</scope>
    <source>
        <strain evidence="1 2">MC1SB4.1</strain>
    </source>
</reference>
<dbReference type="EMBL" id="JAKPBZ010000105">
    <property type="protein sequence ID" value="MCL2891954.1"/>
    <property type="molecule type" value="Genomic_DNA"/>
</dbReference>
<dbReference type="RefSeq" id="WP_249243772.1">
    <property type="nucleotide sequence ID" value="NZ_JAKPBZ010000105.1"/>
</dbReference>
<name>A0ABT0MQ25_9GAMM</name>
<sequence length="58" mass="7164">MRFKRYERYWLYWTLRKAAAYELKPQRIRQKLDEKIALIADYFLAGHRLLMSTQGRAE</sequence>
<organism evidence="1 2">
    <name type="scientific">Brenneria tiliae</name>
    <dbReference type="NCBI Taxonomy" id="2914984"/>
    <lineage>
        <taxon>Bacteria</taxon>
        <taxon>Pseudomonadati</taxon>
        <taxon>Pseudomonadota</taxon>
        <taxon>Gammaproteobacteria</taxon>
        <taxon>Enterobacterales</taxon>
        <taxon>Pectobacteriaceae</taxon>
        <taxon>Brenneria</taxon>
    </lineage>
</organism>
<gene>
    <name evidence="1" type="ORF">MFP26_04470</name>
</gene>
<comment type="caution">
    <text evidence="1">The sequence shown here is derived from an EMBL/GenBank/DDBJ whole genome shotgun (WGS) entry which is preliminary data.</text>
</comment>
<dbReference type="Proteomes" id="UP001203069">
    <property type="component" value="Unassembled WGS sequence"/>
</dbReference>
<evidence type="ECO:0000313" key="1">
    <source>
        <dbReference type="EMBL" id="MCL2891954.1"/>
    </source>
</evidence>
<protein>
    <submittedName>
        <fullName evidence="1">Uncharacterized protein</fullName>
    </submittedName>
</protein>
<accession>A0ABT0MQ25</accession>
<keyword evidence="2" id="KW-1185">Reference proteome</keyword>
<proteinExistence type="predicted"/>
<evidence type="ECO:0000313" key="2">
    <source>
        <dbReference type="Proteomes" id="UP001203069"/>
    </source>
</evidence>